<gene>
    <name evidence="2" type="ORF">MUK42_25829</name>
</gene>
<keyword evidence="3" id="KW-1185">Reference proteome</keyword>
<reference evidence="2" key="1">
    <citation type="submission" date="2022-05" db="EMBL/GenBank/DDBJ databases">
        <title>The Musa troglodytarum L. genome provides insights into the mechanism of non-climacteric behaviour and enrichment of carotenoids.</title>
        <authorList>
            <person name="Wang J."/>
        </authorList>
    </citation>
    <scope>NUCLEOTIDE SEQUENCE</scope>
    <source>
        <tissue evidence="2">Leaf</tissue>
    </source>
</reference>
<feature type="chain" id="PRO_5038870011" evidence="1">
    <location>
        <begin position="29"/>
        <end position="177"/>
    </location>
</feature>
<protein>
    <submittedName>
        <fullName evidence="2">Uncharacterized protein</fullName>
    </submittedName>
</protein>
<evidence type="ECO:0000313" key="2">
    <source>
        <dbReference type="EMBL" id="URD74867.1"/>
    </source>
</evidence>
<dbReference type="EMBL" id="CP097502">
    <property type="protein sequence ID" value="URD74867.1"/>
    <property type="molecule type" value="Genomic_DNA"/>
</dbReference>
<dbReference type="Proteomes" id="UP001055439">
    <property type="component" value="Chromosome 1"/>
</dbReference>
<evidence type="ECO:0000313" key="3">
    <source>
        <dbReference type="Proteomes" id="UP001055439"/>
    </source>
</evidence>
<dbReference type="AlphaFoldDB" id="A0A9E7JBZ3"/>
<organism evidence="2 3">
    <name type="scientific">Musa troglodytarum</name>
    <name type="common">fe'i banana</name>
    <dbReference type="NCBI Taxonomy" id="320322"/>
    <lineage>
        <taxon>Eukaryota</taxon>
        <taxon>Viridiplantae</taxon>
        <taxon>Streptophyta</taxon>
        <taxon>Embryophyta</taxon>
        <taxon>Tracheophyta</taxon>
        <taxon>Spermatophyta</taxon>
        <taxon>Magnoliopsida</taxon>
        <taxon>Liliopsida</taxon>
        <taxon>Zingiberales</taxon>
        <taxon>Musaceae</taxon>
        <taxon>Musa</taxon>
    </lineage>
</organism>
<name>A0A9E7JBZ3_9LILI</name>
<feature type="signal peptide" evidence="1">
    <location>
        <begin position="1"/>
        <end position="28"/>
    </location>
</feature>
<evidence type="ECO:0000256" key="1">
    <source>
        <dbReference type="SAM" id="SignalP"/>
    </source>
</evidence>
<sequence length="177" mass="19000">MYSCLLCSCSRVQLCAVGILVSTSLVLSSPHANLEATTTEMDPSIDPHLLQPGRVGNDVEASAPLDLRLQTRHFVQHIKLFSMAMADRAHVRLHEQVHKSIAFEQRQGPRRVTAAAPTPLVRSPVSLTLSHRTPVLYGGGIRGAVFSAVSGPARGAEKADALRAACGKARRAMMAVE</sequence>
<keyword evidence="1" id="KW-0732">Signal</keyword>
<accession>A0A9E7JBZ3</accession>
<proteinExistence type="predicted"/>